<gene>
    <name evidence="4" type="ORF">EYC87_07910</name>
</gene>
<evidence type="ECO:0000313" key="5">
    <source>
        <dbReference type="Proteomes" id="UP001143307"/>
    </source>
</evidence>
<keyword evidence="1" id="KW-0808">Transferase</keyword>
<dbReference type="Proteomes" id="UP001143307">
    <property type="component" value="Unassembled WGS sequence"/>
</dbReference>
<keyword evidence="2" id="KW-0012">Acyltransferase</keyword>
<name>A0ABT3SU37_9GAMM</name>
<dbReference type="PANTHER" id="PTHR43072:SF23">
    <property type="entry name" value="UPF0039 PROTEIN C11D3.02C"/>
    <property type="match status" value="1"/>
</dbReference>
<dbReference type="Pfam" id="PF13420">
    <property type="entry name" value="Acetyltransf_4"/>
    <property type="match status" value="1"/>
</dbReference>
<dbReference type="PROSITE" id="PS51186">
    <property type="entry name" value="GNAT"/>
    <property type="match status" value="1"/>
</dbReference>
<organism evidence="4 5">
    <name type="scientific">Candidatus Seongchinamella marina</name>
    <dbReference type="NCBI Taxonomy" id="2518990"/>
    <lineage>
        <taxon>Bacteria</taxon>
        <taxon>Pseudomonadati</taxon>
        <taxon>Pseudomonadota</taxon>
        <taxon>Gammaproteobacteria</taxon>
        <taxon>Cellvibrionales</taxon>
        <taxon>Halieaceae</taxon>
        <taxon>Seongchinamella</taxon>
    </lineage>
</organism>
<evidence type="ECO:0000313" key="4">
    <source>
        <dbReference type="EMBL" id="MCX2973506.1"/>
    </source>
</evidence>
<proteinExistence type="predicted"/>
<comment type="caution">
    <text evidence="4">The sequence shown here is derived from an EMBL/GenBank/DDBJ whole genome shotgun (WGS) entry which is preliminary data.</text>
</comment>
<feature type="domain" description="N-acetyltransferase" evidence="3">
    <location>
        <begin position="1"/>
        <end position="162"/>
    </location>
</feature>
<protein>
    <submittedName>
        <fullName evidence="4">N-acetyltransferase family protein</fullName>
    </submittedName>
</protein>
<evidence type="ECO:0000259" key="3">
    <source>
        <dbReference type="PROSITE" id="PS51186"/>
    </source>
</evidence>
<evidence type="ECO:0000256" key="2">
    <source>
        <dbReference type="ARBA" id="ARBA00023315"/>
    </source>
</evidence>
<dbReference type="SUPFAM" id="SSF55729">
    <property type="entry name" value="Acyl-CoA N-acyltransferases (Nat)"/>
    <property type="match status" value="1"/>
</dbReference>
<dbReference type="InterPro" id="IPR016181">
    <property type="entry name" value="Acyl_CoA_acyltransferase"/>
</dbReference>
<sequence>MTIRTASTADAKALAEIYNHYIVNSTATFEEVVLSAEDMKQRVLAVGELGLPWLVAEQQGQVVGYAYANRWKERSAYRFSVESTVYLLPDIGSRGWGTRLYTALFEELRTLDVHAVIGSITLPNPTSVALHEKMGMAKVAEFPEVGFKHSQWLAVGYWQINL</sequence>
<dbReference type="EMBL" id="SHNP01000002">
    <property type="protein sequence ID" value="MCX2973506.1"/>
    <property type="molecule type" value="Genomic_DNA"/>
</dbReference>
<evidence type="ECO:0000256" key="1">
    <source>
        <dbReference type="ARBA" id="ARBA00022679"/>
    </source>
</evidence>
<reference evidence="4" key="1">
    <citation type="submission" date="2019-02" db="EMBL/GenBank/DDBJ databases">
        <authorList>
            <person name="Li S.-H."/>
        </authorList>
    </citation>
    <scope>NUCLEOTIDE SEQUENCE</scope>
    <source>
        <strain evidence="4">IMCC8485</strain>
    </source>
</reference>
<dbReference type="RefSeq" id="WP_279252403.1">
    <property type="nucleotide sequence ID" value="NZ_SHNP01000002.1"/>
</dbReference>
<accession>A0ABT3SU37</accession>
<dbReference type="CDD" id="cd04301">
    <property type="entry name" value="NAT_SF"/>
    <property type="match status" value="1"/>
</dbReference>
<dbReference type="InterPro" id="IPR000182">
    <property type="entry name" value="GNAT_dom"/>
</dbReference>
<keyword evidence="5" id="KW-1185">Reference proteome</keyword>
<dbReference type="PANTHER" id="PTHR43072">
    <property type="entry name" value="N-ACETYLTRANSFERASE"/>
    <property type="match status" value="1"/>
</dbReference>
<dbReference type="Gene3D" id="3.40.630.30">
    <property type="match status" value="1"/>
</dbReference>